<evidence type="ECO:0000256" key="8">
    <source>
        <dbReference type="ARBA" id="ARBA00023065"/>
    </source>
</evidence>
<evidence type="ECO:0000256" key="5">
    <source>
        <dbReference type="ARBA" id="ARBA00022692"/>
    </source>
</evidence>
<dbReference type="Gene3D" id="1.20.1730.10">
    <property type="entry name" value="Sodium/glucose cotransporter"/>
    <property type="match status" value="1"/>
</dbReference>
<feature type="transmembrane region" description="Helical" evidence="12">
    <location>
        <begin position="381"/>
        <end position="402"/>
    </location>
</feature>
<keyword evidence="7" id="KW-0915">Sodium</keyword>
<feature type="transmembrane region" description="Helical" evidence="12">
    <location>
        <begin position="53"/>
        <end position="73"/>
    </location>
</feature>
<reference evidence="13" key="1">
    <citation type="submission" date="2021-10" db="EMBL/GenBank/DDBJ databases">
        <title>Tropical sea cucumber genome reveals ecological adaptation and Cuvierian tubules defense mechanism.</title>
        <authorList>
            <person name="Chen T."/>
        </authorList>
    </citation>
    <scope>NUCLEOTIDE SEQUENCE</scope>
    <source>
        <strain evidence="13">Nanhai2018</strain>
        <tissue evidence="13">Muscle</tissue>
    </source>
</reference>
<comment type="caution">
    <text evidence="13">The sequence shown here is derived from an EMBL/GenBank/DDBJ whole genome shotgun (WGS) entry which is preliminary data.</text>
</comment>
<name>A0A9Q1H304_HOLLE</name>
<keyword evidence="8" id="KW-0406">Ion transport</keyword>
<keyword evidence="5 12" id="KW-0812">Transmembrane</keyword>
<dbReference type="PANTHER" id="PTHR42985:SF40">
    <property type="entry name" value="LD47995P-RELATED"/>
    <property type="match status" value="1"/>
</dbReference>
<feature type="transmembrane region" description="Helical" evidence="12">
    <location>
        <begin position="414"/>
        <end position="434"/>
    </location>
</feature>
<feature type="transmembrane region" description="Helical" evidence="12">
    <location>
        <begin position="528"/>
        <end position="549"/>
    </location>
</feature>
<feature type="transmembrane region" description="Helical" evidence="12">
    <location>
        <begin position="279"/>
        <end position="305"/>
    </location>
</feature>
<dbReference type="GO" id="GO:0006814">
    <property type="term" value="P:sodium ion transport"/>
    <property type="evidence" value="ECO:0007669"/>
    <property type="project" value="UniProtKB-KW"/>
</dbReference>
<feature type="transmembrane region" description="Helical" evidence="12">
    <location>
        <begin position="340"/>
        <end position="369"/>
    </location>
</feature>
<keyword evidence="10" id="KW-0739">Sodium transport</keyword>
<dbReference type="AlphaFoldDB" id="A0A9Q1H304"/>
<dbReference type="OrthoDB" id="6132759at2759"/>
<evidence type="ECO:0000256" key="9">
    <source>
        <dbReference type="ARBA" id="ARBA00023136"/>
    </source>
</evidence>
<evidence type="ECO:0000256" key="10">
    <source>
        <dbReference type="ARBA" id="ARBA00023201"/>
    </source>
</evidence>
<feature type="transmembrane region" description="Helical" evidence="12">
    <location>
        <begin position="240"/>
        <end position="258"/>
    </location>
</feature>
<keyword evidence="4" id="KW-1003">Cell membrane</keyword>
<dbReference type="PROSITE" id="PS50283">
    <property type="entry name" value="NA_SOLUT_SYMP_3"/>
    <property type="match status" value="1"/>
</dbReference>
<evidence type="ECO:0000256" key="3">
    <source>
        <dbReference type="ARBA" id="ARBA00022448"/>
    </source>
</evidence>
<dbReference type="GO" id="GO:0015293">
    <property type="term" value="F:symporter activity"/>
    <property type="evidence" value="ECO:0007669"/>
    <property type="project" value="TreeGrafter"/>
</dbReference>
<accession>A0A9Q1H304</accession>
<dbReference type="Proteomes" id="UP001152320">
    <property type="component" value="Chromosome 13"/>
</dbReference>
<dbReference type="EMBL" id="JAIZAY010000013">
    <property type="protein sequence ID" value="KAJ8030660.1"/>
    <property type="molecule type" value="Genomic_DNA"/>
</dbReference>
<evidence type="ECO:0000313" key="14">
    <source>
        <dbReference type="Proteomes" id="UP001152320"/>
    </source>
</evidence>
<evidence type="ECO:0000256" key="11">
    <source>
        <dbReference type="RuleBase" id="RU362091"/>
    </source>
</evidence>
<sequence length="613" mass="66837">MATSPRNPFSGVDFVVLGLSFVISALIGIYFACAGKKQNNRETYFLGDRKMRAVPIALSLMATALSAVTFLGVPAEVYFFGPDLLVTIPGRLLAMFIIIGTVMPLYYRLRFTSIYEYLEMRFNKTVKIAGVCIFYAFSICYMGLVVYAPGLALSLVTGMSVVSSILIVTIVCIFYTTIGGMKAVIWSDVFQVSFLMMSGLVAIVIAAIAEIGSIKESVGRIAKGERLPSVNLSFDFTIRYTLYSSLCGGFMGSWTMSITGQQMIQRYLCCKTLNQAKIVAWLGFSFSMLVVIIAVIAGLMTYAYYAGCDPFLLGRIQRFDQIVPLIISDLFAKYPGLAGLIVSGAFSASLSTISSSLNSMSAIFEAVLLRKVFPDATDKKLTFFSKLSSIGFGLLCTAVALIATKLSGVLEETIALTSVIMTPLSAVFTLGFYVPRCNSKGALCALIAGILFGVWIKIGSELYPSPGRPPRLSVESCLEEDYLNGTSANLYMYYSTTQSPFVAHLVSTVDPVEETNKSSFVAFYNMSVFFYSLFTFLVSIIVGYVVSLATKAPHSKDPRLHTSILNAFLCRGDGSLVCKTRHVVEEEYDVVETKDGTDDVIKLDGIIQQSGRN</sequence>
<comment type="subcellular location">
    <subcellularLocation>
        <location evidence="1">Cell membrane</location>
        <topology evidence="1">Multi-pass membrane protein</topology>
    </subcellularLocation>
</comment>
<evidence type="ECO:0000256" key="12">
    <source>
        <dbReference type="SAM" id="Phobius"/>
    </source>
</evidence>
<evidence type="ECO:0000256" key="2">
    <source>
        <dbReference type="ARBA" id="ARBA00006434"/>
    </source>
</evidence>
<dbReference type="NCBIfam" id="TIGR00813">
    <property type="entry name" value="sss"/>
    <property type="match status" value="1"/>
</dbReference>
<keyword evidence="3" id="KW-0813">Transport</keyword>
<feature type="transmembrane region" description="Helical" evidence="12">
    <location>
        <begin position="128"/>
        <end position="149"/>
    </location>
</feature>
<dbReference type="GO" id="GO:0005886">
    <property type="term" value="C:plasma membrane"/>
    <property type="evidence" value="ECO:0007669"/>
    <property type="project" value="UniProtKB-SubCell"/>
</dbReference>
<protein>
    <submittedName>
        <fullName evidence="13">Sodium-coupled monocarboxylate transporter 1</fullName>
    </submittedName>
</protein>
<feature type="transmembrane region" description="Helical" evidence="12">
    <location>
        <begin position="441"/>
        <end position="458"/>
    </location>
</feature>
<keyword evidence="6 12" id="KW-1133">Transmembrane helix</keyword>
<comment type="similarity">
    <text evidence="2 11">Belongs to the sodium:solute symporter (SSF) (TC 2.A.21) family.</text>
</comment>
<dbReference type="InterPro" id="IPR038377">
    <property type="entry name" value="Na/Glc_symporter_sf"/>
</dbReference>
<evidence type="ECO:0000256" key="1">
    <source>
        <dbReference type="ARBA" id="ARBA00004651"/>
    </source>
</evidence>
<feature type="transmembrane region" description="Helical" evidence="12">
    <location>
        <begin position="14"/>
        <end position="33"/>
    </location>
</feature>
<evidence type="ECO:0000256" key="6">
    <source>
        <dbReference type="ARBA" id="ARBA00022989"/>
    </source>
</evidence>
<evidence type="ECO:0000256" key="4">
    <source>
        <dbReference type="ARBA" id="ARBA00022475"/>
    </source>
</evidence>
<dbReference type="PANTHER" id="PTHR42985">
    <property type="entry name" value="SODIUM-COUPLED MONOCARBOXYLATE TRANSPORTER"/>
    <property type="match status" value="1"/>
</dbReference>
<dbReference type="Pfam" id="PF00474">
    <property type="entry name" value="SSF"/>
    <property type="match status" value="1"/>
</dbReference>
<keyword evidence="14" id="KW-1185">Reference proteome</keyword>
<organism evidence="13 14">
    <name type="scientific">Holothuria leucospilota</name>
    <name type="common">Black long sea cucumber</name>
    <name type="synonym">Mertensiothuria leucospilota</name>
    <dbReference type="NCBI Taxonomy" id="206669"/>
    <lineage>
        <taxon>Eukaryota</taxon>
        <taxon>Metazoa</taxon>
        <taxon>Echinodermata</taxon>
        <taxon>Eleutherozoa</taxon>
        <taxon>Echinozoa</taxon>
        <taxon>Holothuroidea</taxon>
        <taxon>Aspidochirotacea</taxon>
        <taxon>Aspidochirotida</taxon>
        <taxon>Holothuriidae</taxon>
        <taxon>Holothuria</taxon>
    </lineage>
</organism>
<evidence type="ECO:0000313" key="13">
    <source>
        <dbReference type="EMBL" id="KAJ8030660.1"/>
    </source>
</evidence>
<feature type="transmembrane region" description="Helical" evidence="12">
    <location>
        <begin position="85"/>
        <end position="107"/>
    </location>
</feature>
<dbReference type="InterPro" id="IPR001734">
    <property type="entry name" value="Na/solute_symporter"/>
</dbReference>
<proteinExistence type="inferred from homology"/>
<feature type="transmembrane region" description="Helical" evidence="12">
    <location>
        <begin position="155"/>
        <end position="177"/>
    </location>
</feature>
<feature type="transmembrane region" description="Helical" evidence="12">
    <location>
        <begin position="189"/>
        <end position="209"/>
    </location>
</feature>
<dbReference type="InterPro" id="IPR051163">
    <property type="entry name" value="Sodium:Solute_Symporter_SSF"/>
</dbReference>
<evidence type="ECO:0000256" key="7">
    <source>
        <dbReference type="ARBA" id="ARBA00023053"/>
    </source>
</evidence>
<gene>
    <name evidence="13" type="ORF">HOLleu_27130</name>
</gene>
<keyword evidence="9 12" id="KW-0472">Membrane</keyword>